<gene>
    <name evidence="1" type="ORF">LOAG_04637</name>
</gene>
<dbReference type="InParanoid" id="A0A1S0U3E0"/>
<proteinExistence type="predicted"/>
<dbReference type="CTD" id="9942039"/>
<name>A0A1S0U3E0_LOALO</name>
<dbReference type="AlphaFoldDB" id="A0A1S0U3E0"/>
<evidence type="ECO:0000313" key="1">
    <source>
        <dbReference type="EMBL" id="EFO23850.2"/>
    </source>
</evidence>
<reference evidence="1" key="1">
    <citation type="submission" date="2012-04" db="EMBL/GenBank/DDBJ databases">
        <title>The Genome Sequence of Loa loa.</title>
        <authorList>
            <consortium name="The Broad Institute Genome Sequencing Platform"/>
            <consortium name="Broad Institute Genome Sequencing Center for Infectious Disease"/>
            <person name="Nutman T.B."/>
            <person name="Fink D.L."/>
            <person name="Russ C."/>
            <person name="Young S."/>
            <person name="Zeng Q."/>
            <person name="Gargeya S."/>
            <person name="Alvarado L."/>
            <person name="Berlin A."/>
            <person name="Chapman S.B."/>
            <person name="Chen Z."/>
            <person name="Freedman E."/>
            <person name="Gellesch M."/>
            <person name="Goldberg J."/>
            <person name="Griggs A."/>
            <person name="Gujja S."/>
            <person name="Heilman E.R."/>
            <person name="Heiman D."/>
            <person name="Howarth C."/>
            <person name="Mehta T."/>
            <person name="Neiman D."/>
            <person name="Pearson M."/>
            <person name="Roberts A."/>
            <person name="Saif S."/>
            <person name="Shea T."/>
            <person name="Shenoy N."/>
            <person name="Sisk P."/>
            <person name="Stolte C."/>
            <person name="Sykes S."/>
            <person name="White J."/>
            <person name="Yandava C."/>
            <person name="Haas B."/>
            <person name="Henn M.R."/>
            <person name="Nusbaum C."/>
            <person name="Birren B."/>
        </authorList>
    </citation>
    <scope>NUCLEOTIDE SEQUENCE [LARGE SCALE GENOMIC DNA]</scope>
</reference>
<protein>
    <submittedName>
        <fullName evidence="1">Uncharacterized protein</fullName>
    </submittedName>
</protein>
<dbReference type="EMBL" id="JH712091">
    <property type="protein sequence ID" value="EFO23850.2"/>
    <property type="molecule type" value="Genomic_DNA"/>
</dbReference>
<dbReference type="KEGG" id="loa:LOAG_04637"/>
<dbReference type="OrthoDB" id="10469094at2759"/>
<dbReference type="OMA" id="RMHSKLT"/>
<organism evidence="1">
    <name type="scientific">Loa loa</name>
    <name type="common">Eye worm</name>
    <name type="synonym">Filaria loa</name>
    <dbReference type="NCBI Taxonomy" id="7209"/>
    <lineage>
        <taxon>Eukaryota</taxon>
        <taxon>Metazoa</taxon>
        <taxon>Ecdysozoa</taxon>
        <taxon>Nematoda</taxon>
        <taxon>Chromadorea</taxon>
        <taxon>Rhabditida</taxon>
        <taxon>Spirurina</taxon>
        <taxon>Spiruromorpha</taxon>
        <taxon>Filarioidea</taxon>
        <taxon>Onchocercidae</taxon>
        <taxon>Loa</taxon>
    </lineage>
</organism>
<dbReference type="RefSeq" id="XP_003140222.2">
    <property type="nucleotide sequence ID" value="XM_003140174.2"/>
</dbReference>
<accession>A0A1S0U3E0</accession>
<dbReference type="GeneID" id="9942039"/>
<sequence length="91" mass="9792">MVAKRMHSKLSIIKSLSEDPLMSTSVTSIVDGMIVTTKDADIDDLQGFPSSVIVEGHSEVTLKNHQHIAGTSTILHCPVSELISKIVSFMG</sequence>